<reference evidence="10" key="1">
    <citation type="journal article" date="2019" name="Int. J. Syst. Evol. Microbiol.">
        <title>The Global Catalogue of Microorganisms (GCM) 10K type strain sequencing project: providing services to taxonomists for standard genome sequencing and annotation.</title>
        <authorList>
            <consortium name="The Broad Institute Genomics Platform"/>
            <consortium name="The Broad Institute Genome Sequencing Center for Infectious Disease"/>
            <person name="Wu L."/>
            <person name="Ma J."/>
        </authorList>
    </citation>
    <scope>NUCLEOTIDE SEQUENCE [LARGE SCALE GENOMIC DNA]</scope>
    <source>
        <strain evidence="10">CGMCC 1.12371</strain>
    </source>
</reference>
<dbReference type="PANTHER" id="PTHR43163:SF6">
    <property type="entry name" value="DIPEPTIDE TRANSPORT SYSTEM PERMEASE PROTEIN DPPB-RELATED"/>
    <property type="match status" value="1"/>
</dbReference>
<proteinExistence type="inferred from homology"/>
<feature type="transmembrane region" description="Helical" evidence="7">
    <location>
        <begin position="99"/>
        <end position="122"/>
    </location>
</feature>
<gene>
    <name evidence="9" type="ORF">ACFQPB_18115</name>
</gene>
<keyword evidence="10" id="KW-1185">Reference proteome</keyword>
<sequence length="317" mass="34305">MLRFLLKRLLAILPVLLVVAVVVFLILRLTPGDPAAVIAGNSATNADIERIREQLGLNRSLLAQFGIWIGGVLQGDLGYSYYLGKPVTELIAQRVEPTLSLAFGTIVLAVLVAVPLGTLAAWRMGGWLDRLLSGFSVLGFSVPVFVVGYILIYLFAIQLNWLPVQGYRRLFGPSSEGVGAWAQQLVLPWVTLCTIYVALIARVTRASVSEALTEDYIRTARAKGIRESAVLLRHALANAAVPIVTVVGIGVALLIGGVVVTETVYAIPGLGSLTVDAVLNRDFPVIQGLVLVFSVLYVLINLLVDLSYLFLDPRIRY</sequence>
<dbReference type="CDD" id="cd06261">
    <property type="entry name" value="TM_PBP2"/>
    <property type="match status" value="1"/>
</dbReference>
<accession>A0ABW2QNX8</accession>
<dbReference type="Gene3D" id="1.10.3720.10">
    <property type="entry name" value="MetI-like"/>
    <property type="match status" value="1"/>
</dbReference>
<keyword evidence="4 7" id="KW-0812">Transmembrane</keyword>
<comment type="similarity">
    <text evidence="7">Belongs to the binding-protein-dependent transport system permease family.</text>
</comment>
<evidence type="ECO:0000259" key="8">
    <source>
        <dbReference type="PROSITE" id="PS50928"/>
    </source>
</evidence>
<comment type="subcellular location">
    <subcellularLocation>
        <location evidence="1 7">Cell membrane</location>
        <topology evidence="1 7">Multi-pass membrane protein</topology>
    </subcellularLocation>
</comment>
<dbReference type="PROSITE" id="PS50928">
    <property type="entry name" value="ABC_TM1"/>
    <property type="match status" value="1"/>
</dbReference>
<comment type="caution">
    <text evidence="9">The sequence shown here is derived from an EMBL/GenBank/DDBJ whole genome shotgun (WGS) entry which is preliminary data.</text>
</comment>
<evidence type="ECO:0000256" key="4">
    <source>
        <dbReference type="ARBA" id="ARBA00022692"/>
    </source>
</evidence>
<evidence type="ECO:0000256" key="2">
    <source>
        <dbReference type="ARBA" id="ARBA00022448"/>
    </source>
</evidence>
<feature type="transmembrane region" description="Helical" evidence="7">
    <location>
        <begin position="181"/>
        <end position="201"/>
    </location>
</feature>
<feature type="transmembrane region" description="Helical" evidence="7">
    <location>
        <begin position="134"/>
        <end position="161"/>
    </location>
</feature>
<evidence type="ECO:0000313" key="9">
    <source>
        <dbReference type="EMBL" id="MFC7410776.1"/>
    </source>
</evidence>
<evidence type="ECO:0000256" key="7">
    <source>
        <dbReference type="RuleBase" id="RU363032"/>
    </source>
</evidence>
<feature type="transmembrane region" description="Helical" evidence="7">
    <location>
        <begin position="285"/>
        <end position="311"/>
    </location>
</feature>
<dbReference type="InterPro" id="IPR035906">
    <property type="entry name" value="MetI-like_sf"/>
</dbReference>
<evidence type="ECO:0000256" key="5">
    <source>
        <dbReference type="ARBA" id="ARBA00022989"/>
    </source>
</evidence>
<name>A0ABW2QNX8_9BURK</name>
<dbReference type="InterPro" id="IPR000515">
    <property type="entry name" value="MetI-like"/>
</dbReference>
<dbReference type="PANTHER" id="PTHR43163">
    <property type="entry name" value="DIPEPTIDE TRANSPORT SYSTEM PERMEASE PROTEIN DPPB-RELATED"/>
    <property type="match status" value="1"/>
</dbReference>
<feature type="transmembrane region" description="Helical" evidence="7">
    <location>
        <begin position="9"/>
        <end position="27"/>
    </location>
</feature>
<keyword evidence="2 7" id="KW-0813">Transport</keyword>
<keyword evidence="5 7" id="KW-1133">Transmembrane helix</keyword>
<keyword evidence="6 7" id="KW-0472">Membrane</keyword>
<feature type="transmembrane region" description="Helical" evidence="7">
    <location>
        <begin position="235"/>
        <end position="265"/>
    </location>
</feature>
<evidence type="ECO:0000256" key="1">
    <source>
        <dbReference type="ARBA" id="ARBA00004651"/>
    </source>
</evidence>
<dbReference type="EMBL" id="JBHTCA010000019">
    <property type="protein sequence ID" value="MFC7410776.1"/>
    <property type="molecule type" value="Genomic_DNA"/>
</dbReference>
<dbReference type="Pfam" id="PF00528">
    <property type="entry name" value="BPD_transp_1"/>
    <property type="match status" value="1"/>
</dbReference>
<evidence type="ECO:0000256" key="3">
    <source>
        <dbReference type="ARBA" id="ARBA00022475"/>
    </source>
</evidence>
<keyword evidence="3" id="KW-1003">Cell membrane</keyword>
<dbReference type="Pfam" id="PF19300">
    <property type="entry name" value="BPD_transp_1_N"/>
    <property type="match status" value="1"/>
</dbReference>
<evidence type="ECO:0000313" key="10">
    <source>
        <dbReference type="Proteomes" id="UP001596501"/>
    </source>
</evidence>
<organism evidence="9 10">
    <name type="scientific">Hydrogenophaga atypica</name>
    <dbReference type="NCBI Taxonomy" id="249409"/>
    <lineage>
        <taxon>Bacteria</taxon>
        <taxon>Pseudomonadati</taxon>
        <taxon>Pseudomonadota</taxon>
        <taxon>Betaproteobacteria</taxon>
        <taxon>Burkholderiales</taxon>
        <taxon>Comamonadaceae</taxon>
        <taxon>Hydrogenophaga</taxon>
    </lineage>
</organism>
<dbReference type="InterPro" id="IPR045621">
    <property type="entry name" value="BPD_transp_1_N"/>
</dbReference>
<protein>
    <submittedName>
        <fullName evidence="9">ABC transporter permease</fullName>
    </submittedName>
</protein>
<dbReference type="SUPFAM" id="SSF161098">
    <property type="entry name" value="MetI-like"/>
    <property type="match status" value="1"/>
</dbReference>
<evidence type="ECO:0000256" key="6">
    <source>
        <dbReference type="ARBA" id="ARBA00023136"/>
    </source>
</evidence>
<dbReference type="RefSeq" id="WP_382199835.1">
    <property type="nucleotide sequence ID" value="NZ_JBHTCA010000019.1"/>
</dbReference>
<dbReference type="Proteomes" id="UP001596501">
    <property type="component" value="Unassembled WGS sequence"/>
</dbReference>
<feature type="domain" description="ABC transmembrane type-1" evidence="8">
    <location>
        <begin position="95"/>
        <end position="308"/>
    </location>
</feature>